<keyword evidence="3" id="KW-1015">Disulfide bond</keyword>
<dbReference type="Proteomes" id="UP000694255">
    <property type="component" value="Unassembled WGS sequence"/>
</dbReference>
<feature type="active site" evidence="2">
    <location>
        <position position="109"/>
    </location>
</feature>
<feature type="region of interest" description="Disordered" evidence="4">
    <location>
        <begin position="479"/>
        <end position="498"/>
    </location>
</feature>
<accession>A0A8J5QLB7</accession>
<dbReference type="InterPro" id="IPR001461">
    <property type="entry name" value="Aspartic_peptidase_A1"/>
</dbReference>
<keyword evidence="8" id="KW-1185">Reference proteome</keyword>
<proteinExistence type="predicted"/>
<evidence type="ECO:0000256" key="2">
    <source>
        <dbReference type="PIRSR" id="PIRSR601461-1"/>
    </source>
</evidence>
<feature type="disulfide bond" evidence="3">
    <location>
        <begin position="122"/>
        <end position="127"/>
    </location>
</feature>
<organism evidence="7 8">
    <name type="scientific">[Candida] subhashii</name>
    <dbReference type="NCBI Taxonomy" id="561895"/>
    <lineage>
        <taxon>Eukaryota</taxon>
        <taxon>Fungi</taxon>
        <taxon>Dikarya</taxon>
        <taxon>Ascomycota</taxon>
        <taxon>Saccharomycotina</taxon>
        <taxon>Pichiomycetes</taxon>
        <taxon>Debaryomycetaceae</taxon>
        <taxon>Spathaspora</taxon>
    </lineage>
</organism>
<dbReference type="PROSITE" id="PS00141">
    <property type="entry name" value="ASP_PROTEASE"/>
    <property type="match status" value="1"/>
</dbReference>
<dbReference type="Pfam" id="PF00026">
    <property type="entry name" value="Asp"/>
    <property type="match status" value="1"/>
</dbReference>
<evidence type="ECO:0000256" key="3">
    <source>
        <dbReference type="PIRSR" id="PIRSR601461-2"/>
    </source>
</evidence>
<comment type="caution">
    <text evidence="7">The sequence shown here is derived from an EMBL/GenBank/DDBJ whole genome shotgun (WGS) entry which is preliminary data.</text>
</comment>
<name>A0A8J5QLB7_9ASCO</name>
<evidence type="ECO:0000256" key="1">
    <source>
        <dbReference type="ARBA" id="ARBA00022729"/>
    </source>
</evidence>
<feature type="disulfide bond" evidence="3">
    <location>
        <begin position="360"/>
        <end position="399"/>
    </location>
</feature>
<dbReference type="OrthoDB" id="28208at2759"/>
<evidence type="ECO:0000313" key="8">
    <source>
        <dbReference type="Proteomes" id="UP000694255"/>
    </source>
</evidence>
<feature type="chain" id="PRO_5035145096" evidence="5">
    <location>
        <begin position="18"/>
        <end position="529"/>
    </location>
</feature>
<feature type="domain" description="Peptidase A1" evidence="6">
    <location>
        <begin position="87"/>
        <end position="436"/>
    </location>
</feature>
<protein>
    <submittedName>
        <fullName evidence="7">CTSD</fullName>
    </submittedName>
</protein>
<dbReference type="GO" id="GO:0006508">
    <property type="term" value="P:proteolysis"/>
    <property type="evidence" value="ECO:0007669"/>
    <property type="project" value="InterPro"/>
</dbReference>
<dbReference type="EMBL" id="JAGSYN010000173">
    <property type="protein sequence ID" value="KAG7662512.1"/>
    <property type="molecule type" value="Genomic_DNA"/>
</dbReference>
<evidence type="ECO:0000256" key="4">
    <source>
        <dbReference type="SAM" id="MobiDB-lite"/>
    </source>
</evidence>
<evidence type="ECO:0000259" key="6">
    <source>
        <dbReference type="PROSITE" id="PS51767"/>
    </source>
</evidence>
<dbReference type="InterPro" id="IPR034164">
    <property type="entry name" value="Pepsin-like_dom"/>
</dbReference>
<dbReference type="PROSITE" id="PS51767">
    <property type="entry name" value="PEPTIDASE_A1"/>
    <property type="match status" value="1"/>
</dbReference>
<keyword evidence="1 5" id="KW-0732">Signal</keyword>
<gene>
    <name evidence="7" type="ORF">J8A68_003976</name>
</gene>
<dbReference type="RefSeq" id="XP_049262745.1">
    <property type="nucleotide sequence ID" value="XM_049407886.1"/>
</dbReference>
<dbReference type="PANTHER" id="PTHR47966">
    <property type="entry name" value="BETA-SITE APP-CLEAVING ENZYME, ISOFORM A-RELATED"/>
    <property type="match status" value="1"/>
</dbReference>
<sequence>MKLHYTIPFILASITHALLPVKDFRVPTIVSAGHDIDIESLSKLASHNKEQIVAAASSDTSSTTTEVTFDSLDAIQVLYTDNSNSIYYTYLSLQSDPHSYSQDFPLLIDTGSSLSWIYDQSCTNNACNSSSVTKFSFPEQLTYKSVFHLTYTNDNVSGQMISLKDNNIDMCLGYCSSDFQVEDYSIGISDTSPSIFQGFSISGILGIASTSSDENLVTQYHNSGLIDQNIFSLYISTPNKVQFMSKTVVELSKQYLGGLMLFGNESINHLTTFAGNNPTVYADVVNNPNNFWLINLDSVSSSNSTINGVPLFNSSSRLTIIDSGTTGIVFPFNDALEAHQALFGDHGYVNDDQGNFAFFCDLASDDTYLTFKIGDNTIELPSSLIKGDEYTTDGLQGFCASKIQGLNEYAYWILGQAFLKNYYTMFDMDKKRIGFAEASLGEFTVNVAGQEGNIPPAKPSVVTHFATVTAIQLASSTEATTMQTSTGSRNNSTASNNSRTAANNVNGLYASASYFPLSIVFAFLACLVI</sequence>
<dbReference type="GeneID" id="73470776"/>
<feature type="compositionally biased region" description="Low complexity" evidence="4">
    <location>
        <begin position="484"/>
        <end position="498"/>
    </location>
</feature>
<evidence type="ECO:0000313" key="7">
    <source>
        <dbReference type="EMBL" id="KAG7662512.1"/>
    </source>
</evidence>
<dbReference type="InterPro" id="IPR033121">
    <property type="entry name" value="PEPTIDASE_A1"/>
</dbReference>
<reference evidence="7 8" key="1">
    <citation type="journal article" date="2021" name="DNA Res.">
        <title>Genome analysis of Candida subhashii reveals its hybrid nature and dual mitochondrial genome conformations.</title>
        <authorList>
            <person name="Mixao V."/>
            <person name="Hegedusova E."/>
            <person name="Saus E."/>
            <person name="Pryszcz L.P."/>
            <person name="Cillingova A."/>
            <person name="Nosek J."/>
            <person name="Gabaldon T."/>
        </authorList>
    </citation>
    <scope>NUCLEOTIDE SEQUENCE [LARGE SCALE GENOMIC DNA]</scope>
    <source>
        <strain evidence="7 8">CBS 10753</strain>
    </source>
</reference>
<dbReference type="AlphaFoldDB" id="A0A8J5QLB7"/>
<dbReference type="CDD" id="cd05471">
    <property type="entry name" value="pepsin_like"/>
    <property type="match status" value="1"/>
</dbReference>
<feature type="signal peptide" evidence="5">
    <location>
        <begin position="1"/>
        <end position="17"/>
    </location>
</feature>
<dbReference type="GO" id="GO:0005576">
    <property type="term" value="C:extracellular region"/>
    <property type="evidence" value="ECO:0007669"/>
    <property type="project" value="UniProtKB-ARBA"/>
</dbReference>
<dbReference type="PANTHER" id="PTHR47966:SF75">
    <property type="entry name" value="ENDOPEPTIDASE (CTSD), PUTATIVE (AFU_ORTHOLOGUE AFUA_4G07040)-RELATED"/>
    <property type="match status" value="1"/>
</dbReference>
<evidence type="ECO:0000256" key="5">
    <source>
        <dbReference type="SAM" id="SignalP"/>
    </source>
</evidence>
<dbReference type="InterPro" id="IPR001969">
    <property type="entry name" value="Aspartic_peptidase_AS"/>
</dbReference>
<feature type="active site" evidence="2">
    <location>
        <position position="322"/>
    </location>
</feature>
<dbReference type="GO" id="GO:0004190">
    <property type="term" value="F:aspartic-type endopeptidase activity"/>
    <property type="evidence" value="ECO:0007669"/>
    <property type="project" value="InterPro"/>
</dbReference>